<reference evidence="1 2" key="1">
    <citation type="submission" date="2017-05" db="EMBL/GenBank/DDBJ databases">
        <authorList>
            <person name="Song R."/>
            <person name="Chenine A.L."/>
            <person name="Ruprecht R.M."/>
        </authorList>
    </citation>
    <scope>NUCLEOTIDE SEQUENCE [LARGE SCALE GENOMIC DNA]</scope>
    <source>
        <strain evidence="1 2">CECT 8898</strain>
    </source>
</reference>
<sequence>MSRHVGVTFSPVSGTGAGLGHTETGHAVIADRPQGKVGGTGLGLNGAELLASALGGCFWNDLHYVAAERSAAVRVVTVKAEVELAGTPMRIVRARIAARLDGPDAAACQDVFDRARETSTVANSLTGALAISFERLTSGDTK</sequence>
<dbReference type="InterPro" id="IPR015946">
    <property type="entry name" value="KH_dom-like_a/b"/>
</dbReference>
<dbReference type="InterPro" id="IPR003718">
    <property type="entry name" value="OsmC/Ohr_fam"/>
</dbReference>
<proteinExistence type="predicted"/>
<dbReference type="Proteomes" id="UP000207598">
    <property type="component" value="Unassembled WGS sequence"/>
</dbReference>
<gene>
    <name evidence="1" type="ORF">MAA8898_01423</name>
</gene>
<accession>A0A238K5T9</accession>
<dbReference type="AlphaFoldDB" id="A0A238K5T9"/>
<organism evidence="1 2">
    <name type="scientific">Maliponia aquimaris</name>
    <dbReference type="NCBI Taxonomy" id="1673631"/>
    <lineage>
        <taxon>Bacteria</taxon>
        <taxon>Pseudomonadati</taxon>
        <taxon>Pseudomonadota</taxon>
        <taxon>Alphaproteobacteria</taxon>
        <taxon>Rhodobacterales</taxon>
        <taxon>Paracoccaceae</taxon>
        <taxon>Maliponia</taxon>
    </lineage>
</organism>
<protein>
    <submittedName>
        <fullName evidence="1">OsmC-like protein</fullName>
    </submittedName>
</protein>
<dbReference type="EMBL" id="FXYF01000003">
    <property type="protein sequence ID" value="SMX38195.1"/>
    <property type="molecule type" value="Genomic_DNA"/>
</dbReference>
<evidence type="ECO:0000313" key="1">
    <source>
        <dbReference type="EMBL" id="SMX38195.1"/>
    </source>
</evidence>
<dbReference type="Pfam" id="PF02566">
    <property type="entry name" value="OsmC"/>
    <property type="match status" value="1"/>
</dbReference>
<dbReference type="Gene3D" id="3.30.300.20">
    <property type="match status" value="1"/>
</dbReference>
<dbReference type="SUPFAM" id="SSF82784">
    <property type="entry name" value="OsmC-like"/>
    <property type="match status" value="1"/>
</dbReference>
<evidence type="ECO:0000313" key="2">
    <source>
        <dbReference type="Proteomes" id="UP000207598"/>
    </source>
</evidence>
<keyword evidence="2" id="KW-1185">Reference proteome</keyword>
<dbReference type="InterPro" id="IPR036102">
    <property type="entry name" value="OsmC/Ohrsf"/>
</dbReference>
<dbReference type="RefSeq" id="WP_094020277.1">
    <property type="nucleotide sequence ID" value="NZ_FXYF01000003.1"/>
</dbReference>
<name>A0A238K5T9_9RHOB</name>